<dbReference type="Pfam" id="PF04359">
    <property type="entry name" value="DUF493"/>
    <property type="match status" value="1"/>
</dbReference>
<evidence type="ECO:0000313" key="4">
    <source>
        <dbReference type="Proteomes" id="UP000305198"/>
    </source>
</evidence>
<dbReference type="RefSeq" id="WP_136869299.1">
    <property type="nucleotide sequence ID" value="NZ_SWAV01000002.1"/>
</dbReference>
<dbReference type="PANTHER" id="PTHR38036">
    <property type="entry name" value="UPF0250 PROTEIN YBED"/>
    <property type="match status" value="1"/>
</dbReference>
<proteinExistence type="inferred from homology"/>
<dbReference type="InterPro" id="IPR007454">
    <property type="entry name" value="UPF0250_YbeD-like"/>
</dbReference>
<dbReference type="AlphaFoldDB" id="A0A4U0YRP9"/>
<comment type="similarity">
    <text evidence="1 2">Belongs to the UPF0250 family.</text>
</comment>
<dbReference type="PANTHER" id="PTHR38036:SF1">
    <property type="entry name" value="UPF0250 PROTEIN YBED"/>
    <property type="match status" value="1"/>
</dbReference>
<dbReference type="SUPFAM" id="SSF117991">
    <property type="entry name" value="YbeD/HP0495-like"/>
    <property type="match status" value="1"/>
</dbReference>
<gene>
    <name evidence="3" type="ORF">FA869_08480</name>
</gene>
<name>A0A4U0YRP9_9GAMM</name>
<dbReference type="GO" id="GO:0005829">
    <property type="term" value="C:cytosol"/>
    <property type="evidence" value="ECO:0007669"/>
    <property type="project" value="TreeGrafter"/>
</dbReference>
<reference evidence="3 4" key="1">
    <citation type="submission" date="2019-04" db="EMBL/GenBank/DDBJ databases">
        <title>Crypto-aerobic microbial life in anoxic (sulfidic) marine sediments.</title>
        <authorList>
            <person name="Bhattacharya S."/>
            <person name="Roy C."/>
            <person name="Mondal N."/>
            <person name="Sarkar J."/>
            <person name="Mandal S."/>
            <person name="Rameez M.J."/>
            <person name="Ghosh W."/>
        </authorList>
    </citation>
    <scope>NUCLEOTIDE SEQUENCE [LARGE SCALE GENOMIC DNA]</scope>
    <source>
        <strain evidence="3 4">SBBB</strain>
    </source>
</reference>
<protein>
    <recommendedName>
        <fullName evidence="2">UPF0250 protein FA869_08480</fullName>
    </recommendedName>
</protein>
<accession>A0A4U0YRP9</accession>
<evidence type="ECO:0000256" key="2">
    <source>
        <dbReference type="HAMAP-Rule" id="MF_00659"/>
    </source>
</evidence>
<dbReference type="Gene3D" id="3.30.70.260">
    <property type="match status" value="1"/>
</dbReference>
<organism evidence="3 4">
    <name type="scientific">Halopseudomonas bauzanensis</name>
    <dbReference type="NCBI Taxonomy" id="653930"/>
    <lineage>
        <taxon>Bacteria</taxon>
        <taxon>Pseudomonadati</taxon>
        <taxon>Pseudomonadota</taxon>
        <taxon>Gammaproteobacteria</taxon>
        <taxon>Pseudomonadales</taxon>
        <taxon>Pseudomonadaceae</taxon>
        <taxon>Halopseudomonas</taxon>
    </lineage>
</organism>
<evidence type="ECO:0000256" key="1">
    <source>
        <dbReference type="ARBA" id="ARBA00008460"/>
    </source>
</evidence>
<dbReference type="EMBL" id="SWAV01000002">
    <property type="protein sequence ID" value="TKA92411.1"/>
    <property type="molecule type" value="Genomic_DNA"/>
</dbReference>
<comment type="caution">
    <text evidence="3">The sequence shown here is derived from an EMBL/GenBank/DDBJ whole genome shotgun (WGS) entry which is preliminary data.</text>
</comment>
<sequence length="91" mass="9994">MSDKTPEAPKIEFPCQYPIKIICSAGDGVIEQVLAVVRQHDAALDADKLVVQDSKNGRFQSLRLVMTATGEQQLQQLHADLKATGHVHMVL</sequence>
<evidence type="ECO:0000313" key="3">
    <source>
        <dbReference type="EMBL" id="TKA92411.1"/>
    </source>
</evidence>
<dbReference type="HAMAP" id="MF_00659">
    <property type="entry name" value="UPF0250"/>
    <property type="match status" value="1"/>
</dbReference>
<dbReference type="Proteomes" id="UP000305198">
    <property type="component" value="Unassembled WGS sequence"/>
</dbReference>
<dbReference type="InterPro" id="IPR027471">
    <property type="entry name" value="YbeD-like_sf"/>
</dbReference>